<gene>
    <name evidence="1" type="ORF">MAMT_01041</name>
</gene>
<dbReference type="EMBL" id="CABFVA020000053">
    <property type="protein sequence ID" value="VVM06187.1"/>
    <property type="molecule type" value="Genomic_DNA"/>
</dbReference>
<dbReference type="Proteomes" id="UP000334923">
    <property type="component" value="Unassembled WGS sequence"/>
</dbReference>
<name>A0A5E6MJE3_9BACT</name>
<organism evidence="1 2">
    <name type="scientific">Methylacidimicrobium tartarophylax</name>
    <dbReference type="NCBI Taxonomy" id="1041768"/>
    <lineage>
        <taxon>Bacteria</taxon>
        <taxon>Pseudomonadati</taxon>
        <taxon>Verrucomicrobiota</taxon>
        <taxon>Methylacidimicrobium</taxon>
    </lineage>
</organism>
<dbReference type="RefSeq" id="WP_178086923.1">
    <property type="nucleotide sequence ID" value="NZ_CABFVA020000053.1"/>
</dbReference>
<dbReference type="AlphaFoldDB" id="A0A5E6MJE3"/>
<reference evidence="1 2" key="1">
    <citation type="submission" date="2019-09" db="EMBL/GenBank/DDBJ databases">
        <authorList>
            <person name="Cremers G."/>
        </authorList>
    </citation>
    <scope>NUCLEOTIDE SEQUENCE [LARGE SCALE GENOMIC DNA]</scope>
    <source>
        <strain evidence="1">4A</strain>
    </source>
</reference>
<sequence length="64" mass="7395">MHLQEVRTRRNGKVYCSYVIRESYRVGKQVKTRLIANVTHVPEDARKALAVALRKKSLVSLDEL</sequence>
<accession>A0A5E6MJE3</accession>
<proteinExistence type="predicted"/>
<evidence type="ECO:0000313" key="2">
    <source>
        <dbReference type="Proteomes" id="UP000334923"/>
    </source>
</evidence>
<protein>
    <submittedName>
        <fullName evidence="1">Uncharacterized protein</fullName>
    </submittedName>
</protein>
<keyword evidence="2" id="KW-1185">Reference proteome</keyword>
<evidence type="ECO:0000313" key="1">
    <source>
        <dbReference type="EMBL" id="VVM06187.1"/>
    </source>
</evidence>